<feature type="non-terminal residue" evidence="2">
    <location>
        <position position="1"/>
    </location>
</feature>
<feature type="compositionally biased region" description="Acidic residues" evidence="1">
    <location>
        <begin position="11"/>
        <end position="24"/>
    </location>
</feature>
<dbReference type="EMBL" id="KN609778">
    <property type="protein sequence ID" value="KHJ78434.1"/>
    <property type="molecule type" value="Genomic_DNA"/>
</dbReference>
<accession>A0A0B1S0G3</accession>
<gene>
    <name evidence="2" type="ORF">OESDEN_21945</name>
</gene>
<dbReference type="AlphaFoldDB" id="A0A0B1S0G3"/>
<keyword evidence="3" id="KW-1185">Reference proteome</keyword>
<protein>
    <submittedName>
        <fullName evidence="2">Uncharacterized protein</fullName>
    </submittedName>
</protein>
<proteinExistence type="predicted"/>
<feature type="compositionally biased region" description="Low complexity" evidence="1">
    <location>
        <begin position="30"/>
        <end position="43"/>
    </location>
</feature>
<name>A0A0B1S0G3_OESDE</name>
<feature type="region of interest" description="Disordered" evidence="1">
    <location>
        <begin position="1"/>
        <end position="43"/>
    </location>
</feature>
<evidence type="ECO:0000313" key="2">
    <source>
        <dbReference type="EMBL" id="KHJ78434.1"/>
    </source>
</evidence>
<reference evidence="2 3" key="1">
    <citation type="submission" date="2014-03" db="EMBL/GenBank/DDBJ databases">
        <title>Draft genome of the hookworm Oesophagostomum dentatum.</title>
        <authorList>
            <person name="Mitreva M."/>
        </authorList>
    </citation>
    <scope>NUCLEOTIDE SEQUENCE [LARGE SCALE GENOMIC DNA]</scope>
    <source>
        <strain evidence="2 3">OD-Hann</strain>
    </source>
</reference>
<evidence type="ECO:0000256" key="1">
    <source>
        <dbReference type="SAM" id="MobiDB-lite"/>
    </source>
</evidence>
<sequence length="115" mass="12607">ESSTVSSVDTTETEPSAEESEEETSETRTETLAPTTPTTSYNTATFYHTPVLKAKKEKILTFCTKEVAVRDVRNMVIACGGEDDIWKPSRCPLGSDCLLSQDSTYRLCCPVFKGG</sequence>
<dbReference type="OrthoDB" id="5873432at2759"/>
<organism evidence="2 3">
    <name type="scientific">Oesophagostomum dentatum</name>
    <name type="common">Nodular worm</name>
    <dbReference type="NCBI Taxonomy" id="61180"/>
    <lineage>
        <taxon>Eukaryota</taxon>
        <taxon>Metazoa</taxon>
        <taxon>Ecdysozoa</taxon>
        <taxon>Nematoda</taxon>
        <taxon>Chromadorea</taxon>
        <taxon>Rhabditida</taxon>
        <taxon>Rhabditina</taxon>
        <taxon>Rhabditomorpha</taxon>
        <taxon>Strongyloidea</taxon>
        <taxon>Strongylidae</taxon>
        <taxon>Oesophagostomum</taxon>
    </lineage>
</organism>
<evidence type="ECO:0000313" key="3">
    <source>
        <dbReference type="Proteomes" id="UP000053660"/>
    </source>
</evidence>
<feature type="compositionally biased region" description="Low complexity" evidence="1">
    <location>
        <begin position="1"/>
        <end position="10"/>
    </location>
</feature>
<dbReference type="Proteomes" id="UP000053660">
    <property type="component" value="Unassembled WGS sequence"/>
</dbReference>